<name>A0ABR0P1S2_GOSAR</name>
<evidence type="ECO:0000313" key="2">
    <source>
        <dbReference type="EMBL" id="KAK5811677.1"/>
    </source>
</evidence>
<dbReference type="EMBL" id="JARKNE010000008">
    <property type="protein sequence ID" value="KAK5811677.1"/>
    <property type="molecule type" value="Genomic_DNA"/>
</dbReference>
<keyword evidence="3" id="KW-1185">Reference proteome</keyword>
<feature type="compositionally biased region" description="Polar residues" evidence="1">
    <location>
        <begin position="25"/>
        <end position="37"/>
    </location>
</feature>
<protein>
    <submittedName>
        <fullName evidence="2">Uncharacterized protein</fullName>
    </submittedName>
</protein>
<accession>A0ABR0P1S2</accession>
<sequence length="238" mass="26375">MDRGKKPLEQVGEWTTVHKKPNKGKSITPNQGFIKSSPQPSFYSNQGYYISYPMVRPPVGSQLYSTPGIDLITTAQHILQHQTYKLWTNGRRIVADDTGNIQKDRDEESLKLLKKIADIEIDDYPSHETLGLPEDCSAAASSRSLEEHLFNSPNRGHQCTVDTPLMRCPEPCLSHDRLASESRSDRLCSNDLFAAKIIAPDCATIGASAFITPAALESSRSLRSLAEKGKKSKQNCSK</sequence>
<comment type="caution">
    <text evidence="2">The sequence shown here is derived from an EMBL/GenBank/DDBJ whole genome shotgun (WGS) entry which is preliminary data.</text>
</comment>
<dbReference type="Proteomes" id="UP001358586">
    <property type="component" value="Chromosome 8"/>
</dbReference>
<gene>
    <name evidence="2" type="ORF">PVK06_027032</name>
</gene>
<feature type="region of interest" description="Disordered" evidence="1">
    <location>
        <begin position="1"/>
        <end position="37"/>
    </location>
</feature>
<evidence type="ECO:0000256" key="1">
    <source>
        <dbReference type="SAM" id="MobiDB-lite"/>
    </source>
</evidence>
<reference evidence="2 3" key="1">
    <citation type="submission" date="2023-03" db="EMBL/GenBank/DDBJ databases">
        <title>WGS of Gossypium arboreum.</title>
        <authorList>
            <person name="Yu D."/>
        </authorList>
    </citation>
    <scope>NUCLEOTIDE SEQUENCE [LARGE SCALE GENOMIC DNA]</scope>
    <source>
        <tissue evidence="2">Leaf</tissue>
    </source>
</reference>
<organism evidence="2 3">
    <name type="scientific">Gossypium arboreum</name>
    <name type="common">Tree cotton</name>
    <name type="synonym">Gossypium nanking</name>
    <dbReference type="NCBI Taxonomy" id="29729"/>
    <lineage>
        <taxon>Eukaryota</taxon>
        <taxon>Viridiplantae</taxon>
        <taxon>Streptophyta</taxon>
        <taxon>Embryophyta</taxon>
        <taxon>Tracheophyta</taxon>
        <taxon>Spermatophyta</taxon>
        <taxon>Magnoliopsida</taxon>
        <taxon>eudicotyledons</taxon>
        <taxon>Gunneridae</taxon>
        <taxon>Pentapetalae</taxon>
        <taxon>rosids</taxon>
        <taxon>malvids</taxon>
        <taxon>Malvales</taxon>
        <taxon>Malvaceae</taxon>
        <taxon>Malvoideae</taxon>
        <taxon>Gossypium</taxon>
    </lineage>
</organism>
<proteinExistence type="predicted"/>
<evidence type="ECO:0000313" key="3">
    <source>
        <dbReference type="Proteomes" id="UP001358586"/>
    </source>
</evidence>